<dbReference type="EMBL" id="JALNTZ010000004">
    <property type="protein sequence ID" value="KAJ3657137.1"/>
    <property type="molecule type" value="Genomic_DNA"/>
</dbReference>
<dbReference type="Proteomes" id="UP001168821">
    <property type="component" value="Unassembled WGS sequence"/>
</dbReference>
<dbReference type="GO" id="GO:0005737">
    <property type="term" value="C:cytoplasm"/>
    <property type="evidence" value="ECO:0007669"/>
    <property type="project" value="TreeGrafter"/>
</dbReference>
<evidence type="ECO:0000313" key="13">
    <source>
        <dbReference type="EMBL" id="KAJ3657137.1"/>
    </source>
</evidence>
<sequence>MATGNIQDFTKKMLSEKLFTCATCNNLPTVPVMMVEDVGNVCHDCFKVRDEEDEPKSVPNITLNSLLKELKFPCKFHPQGCDEDILYDNLKEHERQCVYRLIDCLMPKNKCDWTGKLVDLLKHFKEDHSKHVLTGPLEEFSFEMNLEKVGSIIKLLSYRNRTCVLRIERSERDNSLVHCLQDVSGTDGDLKMVVKYVGGSNVYKGKVEVSPFDATCDERYSKKIKLSALKEVSEGADTVKVVIKPGKCEFKNTTSEIMKNLECPICKEIMRQPIFQCLTGHSICQSCRKKLSQCPTCRTDFPQQNIRNFSLEALTLFVQYECVYSLFGCTSTILGSEIDNHEGKCKYQMYECPKKDCNFTGNYSSCKNHFQVNHNEDLITGTMYKSSFTPLGNKMAATTQIVYFFEFGNLFELVFSRLQDSCSWTARILNNCAKDAQFFFAVYVTHPNIKQRFIAKSNLCLNRDVAVTDRDKITFTYDNLTPYKSTSSDQMNFRGEIFAEKSS</sequence>
<evidence type="ECO:0000256" key="4">
    <source>
        <dbReference type="ARBA" id="ARBA00012483"/>
    </source>
</evidence>
<keyword evidence="5" id="KW-0808">Transferase</keyword>
<evidence type="ECO:0000256" key="5">
    <source>
        <dbReference type="ARBA" id="ARBA00022679"/>
    </source>
</evidence>
<dbReference type="InterPro" id="IPR001841">
    <property type="entry name" value="Znf_RING"/>
</dbReference>
<dbReference type="Gene3D" id="3.30.40.10">
    <property type="entry name" value="Zinc/RING finger domain, C3HC4 (zinc finger)"/>
    <property type="match status" value="3"/>
</dbReference>
<name>A0AA38II31_9CUCU</name>
<comment type="catalytic activity">
    <reaction evidence="1">
        <text>S-ubiquitinyl-[E2 ubiquitin-conjugating enzyme]-L-cysteine + [acceptor protein]-L-lysine = [E2 ubiquitin-conjugating enzyme]-L-cysteine + N(6)-ubiquitinyl-[acceptor protein]-L-lysine.</text>
        <dbReference type="EC" id="2.3.2.27"/>
    </reaction>
</comment>
<dbReference type="Pfam" id="PF21361">
    <property type="entry name" value="Sina_ZnF"/>
    <property type="match status" value="2"/>
</dbReference>
<evidence type="ECO:0000256" key="10">
    <source>
        <dbReference type="PROSITE-ProRule" id="PRU00455"/>
    </source>
</evidence>
<feature type="domain" description="RING-type" evidence="11">
    <location>
        <begin position="263"/>
        <end position="298"/>
    </location>
</feature>
<evidence type="ECO:0000256" key="1">
    <source>
        <dbReference type="ARBA" id="ARBA00000900"/>
    </source>
</evidence>
<dbReference type="EC" id="2.3.2.27" evidence="4"/>
<keyword evidence="6" id="KW-0479">Metal-binding</keyword>
<dbReference type="PANTHER" id="PTHR45877:SF2">
    <property type="entry name" value="E3 UBIQUITIN-PROTEIN LIGASE SINA-RELATED"/>
    <property type="match status" value="1"/>
</dbReference>
<dbReference type="AlphaFoldDB" id="A0AA38II31"/>
<evidence type="ECO:0000256" key="7">
    <source>
        <dbReference type="ARBA" id="ARBA00022771"/>
    </source>
</evidence>
<dbReference type="GO" id="GO:0043161">
    <property type="term" value="P:proteasome-mediated ubiquitin-dependent protein catabolic process"/>
    <property type="evidence" value="ECO:0007669"/>
    <property type="project" value="TreeGrafter"/>
</dbReference>
<comment type="similarity">
    <text evidence="3">Belongs to the SINA (Seven in absentia) family.</text>
</comment>
<dbReference type="SUPFAM" id="SSF49599">
    <property type="entry name" value="TRAF domain-like"/>
    <property type="match status" value="2"/>
</dbReference>
<evidence type="ECO:0000259" key="12">
    <source>
        <dbReference type="PROSITE" id="PS51081"/>
    </source>
</evidence>
<reference evidence="13" key="1">
    <citation type="journal article" date="2023" name="G3 (Bethesda)">
        <title>Whole genome assemblies of Zophobas morio and Tenebrio molitor.</title>
        <authorList>
            <person name="Kaur S."/>
            <person name="Stinson S.A."/>
            <person name="diCenzo G.C."/>
        </authorList>
    </citation>
    <scope>NUCLEOTIDE SEQUENCE</scope>
    <source>
        <strain evidence="13">QUZm001</strain>
    </source>
</reference>
<evidence type="ECO:0000256" key="6">
    <source>
        <dbReference type="ARBA" id="ARBA00022723"/>
    </source>
</evidence>
<evidence type="ECO:0000259" key="11">
    <source>
        <dbReference type="PROSITE" id="PS50089"/>
    </source>
</evidence>
<feature type="domain" description="SIAH-type" evidence="12">
    <location>
        <begin position="317"/>
        <end position="375"/>
    </location>
</feature>
<dbReference type="PROSITE" id="PS51081">
    <property type="entry name" value="ZF_SIAH"/>
    <property type="match status" value="2"/>
</dbReference>
<comment type="caution">
    <text evidence="13">The sequence shown here is derived from an EMBL/GenBank/DDBJ whole genome shotgun (WGS) entry which is preliminary data.</text>
</comment>
<evidence type="ECO:0000256" key="2">
    <source>
        <dbReference type="ARBA" id="ARBA00004906"/>
    </source>
</evidence>
<dbReference type="InterPro" id="IPR004162">
    <property type="entry name" value="SINA-like_animal"/>
</dbReference>
<evidence type="ECO:0000256" key="9">
    <source>
        <dbReference type="ARBA" id="ARBA00022833"/>
    </source>
</evidence>
<feature type="domain" description="SIAH-type" evidence="12">
    <location>
        <begin position="69"/>
        <end position="129"/>
    </location>
</feature>
<dbReference type="PROSITE" id="PS50089">
    <property type="entry name" value="ZF_RING_2"/>
    <property type="match status" value="1"/>
</dbReference>
<proteinExistence type="inferred from homology"/>
<gene>
    <name evidence="13" type="ORF">Zmor_016162</name>
</gene>
<evidence type="ECO:0000256" key="8">
    <source>
        <dbReference type="ARBA" id="ARBA00022786"/>
    </source>
</evidence>
<dbReference type="InterPro" id="IPR013083">
    <property type="entry name" value="Znf_RING/FYVE/PHD"/>
</dbReference>
<dbReference type="SUPFAM" id="SSF57850">
    <property type="entry name" value="RING/U-box"/>
    <property type="match status" value="1"/>
</dbReference>
<dbReference type="Pfam" id="PF21362">
    <property type="entry name" value="Sina_RING"/>
    <property type="match status" value="1"/>
</dbReference>
<accession>A0AA38II31</accession>
<dbReference type="FunFam" id="3.30.40.10:FF:000041">
    <property type="entry name" value="E3 ubiquitin-protein ligase SINAT3"/>
    <property type="match status" value="1"/>
</dbReference>
<evidence type="ECO:0000256" key="3">
    <source>
        <dbReference type="ARBA" id="ARBA00009119"/>
    </source>
</evidence>
<dbReference type="InterPro" id="IPR049548">
    <property type="entry name" value="Sina-like_RING"/>
</dbReference>
<dbReference type="GO" id="GO:0008270">
    <property type="term" value="F:zinc ion binding"/>
    <property type="evidence" value="ECO:0007669"/>
    <property type="project" value="UniProtKB-KW"/>
</dbReference>
<keyword evidence="7 10" id="KW-0863">Zinc-finger</keyword>
<protein>
    <recommendedName>
        <fullName evidence="4">RING-type E3 ubiquitin transferase</fullName>
        <ecNumber evidence="4">2.3.2.27</ecNumber>
    </recommendedName>
</protein>
<keyword evidence="9" id="KW-0862">Zinc</keyword>
<dbReference type="PANTHER" id="PTHR45877">
    <property type="entry name" value="E3 UBIQUITIN-PROTEIN LIGASE SIAH2"/>
    <property type="match status" value="1"/>
</dbReference>
<dbReference type="GO" id="GO:0031624">
    <property type="term" value="F:ubiquitin conjugating enzyme binding"/>
    <property type="evidence" value="ECO:0007669"/>
    <property type="project" value="TreeGrafter"/>
</dbReference>
<keyword evidence="14" id="KW-1185">Reference proteome</keyword>
<evidence type="ECO:0000313" key="14">
    <source>
        <dbReference type="Proteomes" id="UP001168821"/>
    </source>
</evidence>
<organism evidence="13 14">
    <name type="scientific">Zophobas morio</name>
    <dbReference type="NCBI Taxonomy" id="2755281"/>
    <lineage>
        <taxon>Eukaryota</taxon>
        <taxon>Metazoa</taxon>
        <taxon>Ecdysozoa</taxon>
        <taxon>Arthropoda</taxon>
        <taxon>Hexapoda</taxon>
        <taxon>Insecta</taxon>
        <taxon>Pterygota</taxon>
        <taxon>Neoptera</taxon>
        <taxon>Endopterygota</taxon>
        <taxon>Coleoptera</taxon>
        <taxon>Polyphaga</taxon>
        <taxon>Cucujiformia</taxon>
        <taxon>Tenebrionidae</taxon>
        <taxon>Zophobas</taxon>
    </lineage>
</organism>
<dbReference type="InterPro" id="IPR013010">
    <property type="entry name" value="Znf_SIAH"/>
</dbReference>
<keyword evidence="8" id="KW-0833">Ubl conjugation pathway</keyword>
<comment type="pathway">
    <text evidence="2">Protein modification; protein ubiquitination.</text>
</comment>
<dbReference type="GO" id="GO:0061630">
    <property type="term" value="F:ubiquitin protein ligase activity"/>
    <property type="evidence" value="ECO:0007669"/>
    <property type="project" value="UniProtKB-EC"/>
</dbReference>